<keyword evidence="4" id="KW-1185">Reference proteome</keyword>
<dbReference type="InterPro" id="IPR023809">
    <property type="entry name" value="Thiopep_bacteriocin_synth_dom"/>
</dbReference>
<evidence type="ECO:0000313" key="3">
    <source>
        <dbReference type="EMBL" id="SHL16755.1"/>
    </source>
</evidence>
<dbReference type="AlphaFoldDB" id="A0A1M6YFF9"/>
<dbReference type="NCBIfam" id="TIGR03891">
    <property type="entry name" value="thiopep_ocin"/>
    <property type="match status" value="1"/>
</dbReference>
<feature type="domain" description="Thiopeptide-type bacteriocin biosynthesis" evidence="2">
    <location>
        <begin position="736"/>
        <end position="987"/>
    </location>
</feature>
<name>A0A1M6YFF9_9BACT</name>
<evidence type="ECO:0000259" key="2">
    <source>
        <dbReference type="Pfam" id="PF14028"/>
    </source>
</evidence>
<proteinExistence type="predicted"/>
<feature type="domain" description="Lantibiotic dehydratase N-terminal" evidence="1">
    <location>
        <begin position="45"/>
        <end position="665"/>
    </location>
</feature>
<dbReference type="Pfam" id="PF14028">
    <property type="entry name" value="Lant_dehydr_C"/>
    <property type="match status" value="1"/>
</dbReference>
<accession>A0A1M6YFF9</accession>
<dbReference type="InterPro" id="IPR006827">
    <property type="entry name" value="Lant_deHydtase_N"/>
</dbReference>
<dbReference type="RefSeq" id="WP_073078990.1">
    <property type="nucleotide sequence ID" value="NZ_FRBL01000002.1"/>
</dbReference>
<dbReference type="EMBL" id="FRBL01000002">
    <property type="protein sequence ID" value="SHL16755.1"/>
    <property type="molecule type" value="Genomic_DNA"/>
</dbReference>
<evidence type="ECO:0000259" key="1">
    <source>
        <dbReference type="Pfam" id="PF04738"/>
    </source>
</evidence>
<reference evidence="3 4" key="1">
    <citation type="submission" date="2016-11" db="EMBL/GenBank/DDBJ databases">
        <authorList>
            <person name="Jaros S."/>
            <person name="Januszkiewicz K."/>
            <person name="Wedrychowicz H."/>
        </authorList>
    </citation>
    <scope>NUCLEOTIDE SEQUENCE [LARGE SCALE GENOMIC DNA]</scope>
    <source>
        <strain evidence="3 4">DSM 27406</strain>
    </source>
</reference>
<evidence type="ECO:0000313" key="4">
    <source>
        <dbReference type="Proteomes" id="UP000184420"/>
    </source>
</evidence>
<gene>
    <name evidence="3" type="ORF">SAMN05444266_102284</name>
</gene>
<dbReference type="Proteomes" id="UP000184420">
    <property type="component" value="Unassembled WGS sequence"/>
</dbReference>
<protein>
    <submittedName>
        <fullName evidence="3">Thiopeptide-type bacteriocin biosynthesis domain-containing protein</fullName>
    </submittedName>
</protein>
<dbReference type="Pfam" id="PF04738">
    <property type="entry name" value="Lant_dehydr_N"/>
    <property type="match status" value="1"/>
</dbReference>
<dbReference type="OrthoDB" id="1273722at2"/>
<dbReference type="STRING" id="1419482.SAMN05444266_102284"/>
<organism evidence="3 4">
    <name type="scientific">Chitinophaga jiangningensis</name>
    <dbReference type="NCBI Taxonomy" id="1419482"/>
    <lineage>
        <taxon>Bacteria</taxon>
        <taxon>Pseudomonadati</taxon>
        <taxon>Bacteroidota</taxon>
        <taxon>Chitinophagia</taxon>
        <taxon>Chitinophagales</taxon>
        <taxon>Chitinophagaceae</taxon>
        <taxon>Chitinophaga</taxon>
    </lineage>
</organism>
<sequence length="998" mass="113734">MFESYKAGFFFLRTPLYSLEQLQEFYVRLRGGERYKVFSGILESADFKEALYLASPDFYGQVQKYLDGELTDSRAIAKLEWSLLKYYTRSCYRCTPFGIFAAGSTGVVSEQTAVQFSKLGMQRHVRLDMAYLYDVMTELLKMPEVKQQSVFVPNKTIYASGNRLRYIEVGYTSNGIKSHTIAEIKEDEMISYLLRATRAGCRYRDLVVLVREQGYDELESTAYVDTLIENQLLVMELEPNVTGKGYLEELLEKLREMKVTHPMMAGLVNVHALAAAIKGDRGLAPYLHLRQQVNALLVPRQENQVFQVDAGRPCTINTLDSKVVADVKRALRAVSRLGTSGTATGKVNAFREAFIKKYDRQSVPLLKALDPDIGIDYKKLSALDTVTPQQEQVSRYKMEKLLEAKLHQHQEIVITDAALEKFPLPTASELPDSMYVLFKLTEKDILLSAAAGPSAANLLGRFCHLDAQLEDWVKAALQEEEQLHPDKIFAEIVHLPQPRIGNILTRPHVRAYEIPFLARSSRPQEQQLSLQDLYLKVEDERVILFSRSLGKEVVPRLSSAHNFSSDTTLPVYNFLCDLQFQGLRAVVGWSWERMSQDSFLPRVRYENVILSPATWQITVGAVTTGKLTPALLQGYLEQCGLPAFIEYVEGDNKLILDTYSELTIEFLCRELEHRERIKLVESTVMTGVSPVTNEGLHYNNEYILPLTRQREVLSVPGRHYLLSGSVERVFIPGSEWVYFKLYTSVNYADTLITARLAPLVAKLKKSGLVVKWFFIRYYDPAFHVRVRVQVKRKQEVAAVMQVFYALFNRETRAGKIAQVMLDTYEREVERYGEKTMLLSEMVFDRDSSEVVRLLDAGANRQLAGLTGLAAYFAGLDLTLEQRAYLAERHFQGFSRELGKENDAAMKLELDRNYRLLQKEIAACMGLPVDAVQQALLEKIRRAAERTGMAPSVLSLAGSYVHMFINRLFAVEQRRAECELYYYAAKYYASMLARSRKKV</sequence>